<dbReference type="SUPFAM" id="SSF56281">
    <property type="entry name" value="Metallo-hydrolase/oxidoreductase"/>
    <property type="match status" value="1"/>
</dbReference>
<organism evidence="2 3">
    <name type="scientific">Marine Group III euryarchaeote</name>
    <dbReference type="NCBI Taxonomy" id="2173149"/>
    <lineage>
        <taxon>Archaea</taxon>
        <taxon>Methanobacteriati</taxon>
        <taxon>Thermoplasmatota</taxon>
        <taxon>Thermoplasmata</taxon>
        <taxon>Candidatus Thermoprofundales</taxon>
    </lineage>
</organism>
<dbReference type="Gene3D" id="3.60.15.10">
    <property type="entry name" value="Ribonuclease Z/Hydroxyacylglutathione hydrolase-like"/>
    <property type="match status" value="1"/>
</dbReference>
<evidence type="ECO:0000313" key="2">
    <source>
        <dbReference type="EMBL" id="HIG63384.1"/>
    </source>
</evidence>
<dbReference type="Pfam" id="PF12706">
    <property type="entry name" value="Lactamase_B_2"/>
    <property type="match status" value="1"/>
</dbReference>
<comment type="caution">
    <text evidence="2">The sequence shown here is derived from an EMBL/GenBank/DDBJ whole genome shotgun (WGS) entry which is preliminary data.</text>
</comment>
<evidence type="ECO:0000259" key="1">
    <source>
        <dbReference type="Pfam" id="PF12706"/>
    </source>
</evidence>
<dbReference type="AlphaFoldDB" id="A0A7C8DCU7"/>
<gene>
    <name evidence="2" type="ORF">EYQ16_02555</name>
</gene>
<dbReference type="InterPro" id="IPR036866">
    <property type="entry name" value="RibonucZ/Hydroxyglut_hydro"/>
</dbReference>
<feature type="domain" description="Metallo-beta-lactamase" evidence="1">
    <location>
        <begin position="74"/>
        <end position="251"/>
    </location>
</feature>
<name>A0A7C8DCU7_9ARCH</name>
<sequence>MAAVTMLTATLLGSAQDGGVPQAGCRCTHCAAALADREFERLPASLALRAPSGVQLFEATRELARQLALAGGGTPAAIWLTHTHLGHIDGLGQFGAEVMDARGVPLHCSPAVAERLRATPGWRALLDDGHLRLREWRSGEPVAGDGFAVTPLPVPHRDERSDTHALLVSAKRKLLFLPDHDSWGATLAAVGAVNPRDWFRQLGADIVLLDGTFWSNDELPRQAEVPHPPVAETLERLGAWRKGDPRVVFIHLNHTNPLCNPDSDASAQLARAGWEVGREGRAFSI</sequence>
<accession>A0A7C8DCU7</accession>
<dbReference type="EMBL" id="DUAV01000022">
    <property type="protein sequence ID" value="HIG63384.1"/>
    <property type="molecule type" value="Genomic_DNA"/>
</dbReference>
<dbReference type="Proteomes" id="UP000589516">
    <property type="component" value="Unassembled WGS sequence"/>
</dbReference>
<reference evidence="3" key="1">
    <citation type="journal article" date="2019" name="bioRxiv">
        <title>Genome diversification in globally distributed novel marine Proteobacteria is linked to environmental adaptation.</title>
        <authorList>
            <person name="Zhou Z."/>
            <person name="Tran P.Q."/>
            <person name="Kieft K."/>
            <person name="Anantharaman K."/>
        </authorList>
    </citation>
    <scope>NUCLEOTIDE SEQUENCE [LARGE SCALE GENOMIC DNA]</scope>
</reference>
<dbReference type="InterPro" id="IPR001279">
    <property type="entry name" value="Metallo-B-lactamas"/>
</dbReference>
<evidence type="ECO:0000313" key="3">
    <source>
        <dbReference type="Proteomes" id="UP000589516"/>
    </source>
</evidence>
<proteinExistence type="predicted"/>
<protein>
    <recommendedName>
        <fullName evidence="1">Metallo-beta-lactamase domain-containing protein</fullName>
    </recommendedName>
</protein>